<evidence type="ECO:0000256" key="7">
    <source>
        <dbReference type="ARBA" id="ARBA00023310"/>
    </source>
</evidence>
<evidence type="ECO:0000256" key="8">
    <source>
        <dbReference type="HAMAP-Rule" id="MF_01416"/>
    </source>
</evidence>
<reference evidence="9 10" key="1">
    <citation type="submission" date="2019-09" db="EMBL/GenBank/DDBJ databases">
        <title>In-depth cultivation of the pig gut microbiome towards novel bacterial diversity and tailored functional studies.</title>
        <authorList>
            <person name="Wylensek D."/>
            <person name="Hitch T.C.A."/>
            <person name="Clavel T."/>
        </authorList>
    </citation>
    <scope>NUCLEOTIDE SEQUENCE [LARGE SCALE GENOMIC DNA]</scope>
    <source>
        <strain evidence="9 10">WCA3-693-APC-4?</strain>
    </source>
</reference>
<keyword evidence="2 8" id="KW-0813">Transport</keyword>
<dbReference type="GO" id="GO:0046933">
    <property type="term" value="F:proton-transporting ATP synthase activity, rotational mechanism"/>
    <property type="evidence" value="ECO:0007669"/>
    <property type="project" value="UniProtKB-UniRule"/>
</dbReference>
<keyword evidence="10" id="KW-1185">Reference proteome</keyword>
<dbReference type="PROSITE" id="PS00389">
    <property type="entry name" value="ATPASE_DELTA"/>
    <property type="match status" value="1"/>
</dbReference>
<dbReference type="Gene3D" id="1.10.520.20">
    <property type="entry name" value="N-terminal domain of the delta subunit of the F1F0-ATP synthase"/>
    <property type="match status" value="1"/>
</dbReference>
<comment type="function">
    <text evidence="8">This protein is part of the stalk that links CF(0) to CF(1). It either transmits conformational changes from CF(0) to CF(1) or is implicated in proton conduction.</text>
</comment>
<dbReference type="PRINTS" id="PR00125">
    <property type="entry name" value="ATPASEDELTA"/>
</dbReference>
<keyword evidence="6 8" id="KW-0139">CF(1)</keyword>
<dbReference type="SUPFAM" id="SSF47928">
    <property type="entry name" value="N-terminal domain of the delta subunit of the F1F0-ATP synthase"/>
    <property type="match status" value="1"/>
</dbReference>
<dbReference type="NCBIfam" id="TIGR01145">
    <property type="entry name" value="ATP_synt_delta"/>
    <property type="match status" value="1"/>
</dbReference>
<evidence type="ECO:0000256" key="5">
    <source>
        <dbReference type="ARBA" id="ARBA00023136"/>
    </source>
</evidence>
<evidence type="ECO:0000256" key="6">
    <source>
        <dbReference type="ARBA" id="ARBA00023196"/>
    </source>
</evidence>
<keyword evidence="8" id="KW-1003">Cell membrane</keyword>
<evidence type="ECO:0000256" key="3">
    <source>
        <dbReference type="ARBA" id="ARBA00022781"/>
    </source>
</evidence>
<keyword evidence="3 8" id="KW-0375">Hydrogen ion transport</keyword>
<protein>
    <recommendedName>
        <fullName evidence="8">ATP synthase subunit delta</fullName>
    </recommendedName>
    <alternativeName>
        <fullName evidence="8">ATP synthase F(1) sector subunit delta</fullName>
    </alternativeName>
    <alternativeName>
        <fullName evidence="8">F-type ATPase subunit delta</fullName>
        <shortName evidence="8">F-ATPase subunit delta</shortName>
    </alternativeName>
</protein>
<dbReference type="Proteomes" id="UP000469523">
    <property type="component" value="Unassembled WGS sequence"/>
</dbReference>
<evidence type="ECO:0000256" key="1">
    <source>
        <dbReference type="ARBA" id="ARBA00004370"/>
    </source>
</evidence>
<comment type="similarity">
    <text evidence="8">Belongs to the ATPase delta chain family.</text>
</comment>
<comment type="caution">
    <text evidence="9">The sequence shown here is derived from an EMBL/GenBank/DDBJ whole genome shotgun (WGS) entry which is preliminary data.</text>
</comment>
<dbReference type="GO" id="GO:0005886">
    <property type="term" value="C:plasma membrane"/>
    <property type="evidence" value="ECO:0007669"/>
    <property type="project" value="UniProtKB-SubCell"/>
</dbReference>
<dbReference type="HAMAP" id="MF_01416">
    <property type="entry name" value="ATP_synth_delta_bact"/>
    <property type="match status" value="1"/>
</dbReference>
<dbReference type="InterPro" id="IPR020781">
    <property type="entry name" value="ATPase_OSCP/d_CS"/>
</dbReference>
<dbReference type="InterPro" id="IPR000711">
    <property type="entry name" value="ATPase_OSCP/dsu"/>
</dbReference>
<organism evidence="9 10">
    <name type="scientific">Tissierella pigra</name>
    <dbReference type="NCBI Taxonomy" id="2607614"/>
    <lineage>
        <taxon>Bacteria</taxon>
        <taxon>Bacillati</taxon>
        <taxon>Bacillota</taxon>
        <taxon>Tissierellia</taxon>
        <taxon>Tissierellales</taxon>
        <taxon>Tissierellaceae</taxon>
        <taxon>Tissierella</taxon>
    </lineage>
</organism>
<evidence type="ECO:0000256" key="2">
    <source>
        <dbReference type="ARBA" id="ARBA00022448"/>
    </source>
</evidence>
<sequence length="177" mass="20199">MAKLVSSRYALALFEAGLDMDRNNEFNKELDFLKAVFESEAKLLQIFNHPRISKSEKKSLIDNIFKGKLSEEMINFLYIIVDKRREGFILDIIEKYKEIFNEHENILNVVAITAIPMKESSKEKLKSVLSSRLNKKVELSNKVDKTVIGGVLLRVENRIIDGTVKGQLESIGKALIV</sequence>
<dbReference type="InterPro" id="IPR026015">
    <property type="entry name" value="ATP_synth_OSCP/delta_N_sf"/>
</dbReference>
<dbReference type="RefSeq" id="WP_154438437.1">
    <property type="nucleotide sequence ID" value="NZ_JAHLPJ010000001.1"/>
</dbReference>
<keyword evidence="7 8" id="KW-0066">ATP synthesis</keyword>
<dbReference type="GO" id="GO:0045259">
    <property type="term" value="C:proton-transporting ATP synthase complex"/>
    <property type="evidence" value="ECO:0007669"/>
    <property type="project" value="UniProtKB-KW"/>
</dbReference>
<proteinExistence type="inferred from homology"/>
<keyword evidence="4 8" id="KW-0406">Ion transport</keyword>
<dbReference type="NCBIfam" id="NF004403">
    <property type="entry name" value="PRK05758.2-4"/>
    <property type="match status" value="1"/>
</dbReference>
<name>A0A6N7XHG4_9FIRM</name>
<dbReference type="PANTHER" id="PTHR11910">
    <property type="entry name" value="ATP SYNTHASE DELTA CHAIN"/>
    <property type="match status" value="1"/>
</dbReference>
<comment type="subcellular location">
    <subcellularLocation>
        <location evidence="8">Cell membrane</location>
        <topology evidence="8">Peripheral membrane protein</topology>
    </subcellularLocation>
    <subcellularLocation>
        <location evidence="1">Membrane</location>
    </subcellularLocation>
</comment>
<accession>A0A6N7XHG4</accession>
<gene>
    <name evidence="8" type="primary">atpH</name>
    <name evidence="9" type="ORF">FYJ83_01605</name>
</gene>
<dbReference type="EMBL" id="VUNQ01000002">
    <property type="protein sequence ID" value="MSU00162.1"/>
    <property type="molecule type" value="Genomic_DNA"/>
</dbReference>
<keyword evidence="5 8" id="KW-0472">Membrane</keyword>
<evidence type="ECO:0000313" key="10">
    <source>
        <dbReference type="Proteomes" id="UP000469523"/>
    </source>
</evidence>
<evidence type="ECO:0000313" key="9">
    <source>
        <dbReference type="EMBL" id="MSU00162.1"/>
    </source>
</evidence>
<dbReference type="Pfam" id="PF00213">
    <property type="entry name" value="OSCP"/>
    <property type="match status" value="1"/>
</dbReference>
<evidence type="ECO:0000256" key="4">
    <source>
        <dbReference type="ARBA" id="ARBA00023065"/>
    </source>
</evidence>
<dbReference type="AlphaFoldDB" id="A0A6N7XHG4"/>
<comment type="function">
    <text evidence="8">F(1)F(0) ATP synthase produces ATP from ADP in the presence of a proton or sodium gradient. F-type ATPases consist of two structural domains, F(1) containing the extramembraneous catalytic core and F(0) containing the membrane proton channel, linked together by a central stalk and a peripheral stalk. During catalysis, ATP synthesis in the catalytic domain of F(1) is coupled via a rotary mechanism of the central stalk subunits to proton translocation.</text>
</comment>